<protein>
    <submittedName>
        <fullName evidence="7">AraC family transcriptional regulator</fullName>
    </submittedName>
</protein>
<evidence type="ECO:0000259" key="6">
    <source>
        <dbReference type="PROSITE" id="PS01124"/>
    </source>
</evidence>
<dbReference type="CDD" id="cd02208">
    <property type="entry name" value="cupin_RmlC-like"/>
    <property type="match status" value="1"/>
</dbReference>
<dbReference type="InterPro" id="IPR003313">
    <property type="entry name" value="AraC-bd"/>
</dbReference>
<keyword evidence="3" id="KW-0010">Activator</keyword>
<keyword evidence="4" id="KW-0804">Transcription</keyword>
<comment type="caution">
    <text evidence="7">The sequence shown here is derived from an EMBL/GenBank/DDBJ whole genome shotgun (WGS) entry which is preliminary data.</text>
</comment>
<evidence type="ECO:0000313" key="8">
    <source>
        <dbReference type="Proteomes" id="UP000564644"/>
    </source>
</evidence>
<dbReference type="AlphaFoldDB" id="A0A7X0VTM6"/>
<keyword evidence="1" id="KW-0805">Transcription regulation</keyword>
<dbReference type="InterPro" id="IPR050204">
    <property type="entry name" value="AraC_XylS_family_regulators"/>
</dbReference>
<dbReference type="Proteomes" id="UP000564644">
    <property type="component" value="Unassembled WGS sequence"/>
</dbReference>
<dbReference type="PROSITE" id="PS01124">
    <property type="entry name" value="HTH_ARAC_FAMILY_2"/>
    <property type="match status" value="1"/>
</dbReference>
<evidence type="ECO:0000256" key="2">
    <source>
        <dbReference type="ARBA" id="ARBA00023125"/>
    </source>
</evidence>
<dbReference type="InterPro" id="IPR037923">
    <property type="entry name" value="HTH-like"/>
</dbReference>
<dbReference type="PRINTS" id="PR00032">
    <property type="entry name" value="HTHARAC"/>
</dbReference>
<dbReference type="SMART" id="SM00342">
    <property type="entry name" value="HTH_ARAC"/>
    <property type="match status" value="1"/>
</dbReference>
<dbReference type="EMBL" id="JACJVO010000001">
    <property type="protein sequence ID" value="MBB6729520.1"/>
    <property type="molecule type" value="Genomic_DNA"/>
</dbReference>
<dbReference type="InterPro" id="IPR018060">
    <property type="entry name" value="HTH_AraC"/>
</dbReference>
<keyword evidence="8" id="KW-1185">Reference proteome</keyword>
<reference evidence="7 8" key="1">
    <citation type="submission" date="2020-08" db="EMBL/GenBank/DDBJ databases">
        <title>Cohnella phylogeny.</title>
        <authorList>
            <person name="Dunlap C."/>
        </authorList>
    </citation>
    <scope>NUCLEOTIDE SEQUENCE [LARGE SCALE GENOMIC DNA]</scope>
    <source>
        <strain evidence="7 8">CBP 2801</strain>
    </source>
</reference>
<evidence type="ECO:0000256" key="1">
    <source>
        <dbReference type="ARBA" id="ARBA00023015"/>
    </source>
</evidence>
<proteinExistence type="predicted"/>
<dbReference type="PROSITE" id="PS00041">
    <property type="entry name" value="HTH_ARAC_FAMILY_1"/>
    <property type="match status" value="1"/>
</dbReference>
<organism evidence="7 8">
    <name type="scientific">Cohnella zeiphila</name>
    <dbReference type="NCBI Taxonomy" id="2761120"/>
    <lineage>
        <taxon>Bacteria</taxon>
        <taxon>Bacillati</taxon>
        <taxon>Bacillota</taxon>
        <taxon>Bacilli</taxon>
        <taxon>Bacillales</taxon>
        <taxon>Paenibacillaceae</taxon>
        <taxon>Cohnella</taxon>
    </lineage>
</organism>
<dbReference type="Gene3D" id="1.10.10.60">
    <property type="entry name" value="Homeodomain-like"/>
    <property type="match status" value="2"/>
</dbReference>
<gene>
    <name evidence="7" type="ORF">H7C18_01240</name>
</gene>
<dbReference type="Gene3D" id="2.60.120.10">
    <property type="entry name" value="Jelly Rolls"/>
    <property type="match status" value="1"/>
</dbReference>
<dbReference type="PANTHER" id="PTHR46796">
    <property type="entry name" value="HTH-TYPE TRANSCRIPTIONAL ACTIVATOR RHAS-RELATED"/>
    <property type="match status" value="1"/>
</dbReference>
<keyword evidence="2" id="KW-0238">DNA-binding</keyword>
<sequence>MSDKNVHIKRLTTSGDEWGIPELEMFGFDDTRKAIPLPVHRHDHAYEFVYIESGKASWEVRGHAYETRTGEAFHSKPGEAHRGSYDVIEPCRFWWLIVRFPEAGAEESRCLGLGGEELRRLQEALDGLPRVTRPGAEPLRCLRRIRSALQTGGRFADIEIRLCLVDFLLQLCAAGTADTDAVPPDLKIGIDDVLKEGTERPEWNPSLPELAARANVSPSYYHRIFKSYTGLTPKKYFEHVKISEASKLLQQSNLPITDIAYRLGYSSTQHFAAAFRRFSGQTPTGWRSGHSEKIDSEVPKK</sequence>
<feature type="domain" description="HTH araC/xylS-type" evidence="6">
    <location>
        <begin position="188"/>
        <end position="289"/>
    </location>
</feature>
<dbReference type="Pfam" id="PF02311">
    <property type="entry name" value="AraC_binding"/>
    <property type="match status" value="1"/>
</dbReference>
<name>A0A7X0VTM6_9BACL</name>
<dbReference type="GO" id="GO:0043565">
    <property type="term" value="F:sequence-specific DNA binding"/>
    <property type="evidence" value="ECO:0007669"/>
    <property type="project" value="InterPro"/>
</dbReference>
<dbReference type="SUPFAM" id="SSF51215">
    <property type="entry name" value="Regulatory protein AraC"/>
    <property type="match status" value="1"/>
</dbReference>
<dbReference type="SUPFAM" id="SSF46689">
    <property type="entry name" value="Homeodomain-like"/>
    <property type="match status" value="2"/>
</dbReference>
<dbReference type="InterPro" id="IPR018062">
    <property type="entry name" value="HTH_AraC-typ_CS"/>
</dbReference>
<dbReference type="Pfam" id="PF12833">
    <property type="entry name" value="HTH_18"/>
    <property type="match status" value="1"/>
</dbReference>
<evidence type="ECO:0000256" key="5">
    <source>
        <dbReference type="SAM" id="MobiDB-lite"/>
    </source>
</evidence>
<dbReference type="RefSeq" id="WP_185127180.1">
    <property type="nucleotide sequence ID" value="NZ_JACJVO010000001.1"/>
</dbReference>
<dbReference type="InterPro" id="IPR009057">
    <property type="entry name" value="Homeodomain-like_sf"/>
</dbReference>
<dbReference type="GO" id="GO:0003700">
    <property type="term" value="F:DNA-binding transcription factor activity"/>
    <property type="evidence" value="ECO:0007669"/>
    <property type="project" value="InterPro"/>
</dbReference>
<feature type="compositionally biased region" description="Basic and acidic residues" evidence="5">
    <location>
        <begin position="289"/>
        <end position="301"/>
    </location>
</feature>
<feature type="region of interest" description="Disordered" evidence="5">
    <location>
        <begin position="282"/>
        <end position="301"/>
    </location>
</feature>
<dbReference type="InterPro" id="IPR020449">
    <property type="entry name" value="Tscrpt_reg_AraC-type_HTH"/>
</dbReference>
<evidence type="ECO:0000313" key="7">
    <source>
        <dbReference type="EMBL" id="MBB6729520.1"/>
    </source>
</evidence>
<dbReference type="InterPro" id="IPR014710">
    <property type="entry name" value="RmlC-like_jellyroll"/>
</dbReference>
<accession>A0A7X0VTM6</accession>
<evidence type="ECO:0000256" key="4">
    <source>
        <dbReference type="ARBA" id="ARBA00023163"/>
    </source>
</evidence>
<evidence type="ECO:0000256" key="3">
    <source>
        <dbReference type="ARBA" id="ARBA00023159"/>
    </source>
</evidence>